<name>A0ABD3QDW2_9STRA</name>
<dbReference type="GO" id="GO:0005737">
    <property type="term" value="C:cytoplasm"/>
    <property type="evidence" value="ECO:0007669"/>
    <property type="project" value="UniProtKB-ARBA"/>
</dbReference>
<dbReference type="GO" id="GO:0098588">
    <property type="term" value="C:bounding membrane of organelle"/>
    <property type="evidence" value="ECO:0007669"/>
    <property type="project" value="UniProtKB-ARBA"/>
</dbReference>
<evidence type="ECO:0000259" key="4">
    <source>
        <dbReference type="Pfam" id="PF06398"/>
    </source>
</evidence>
<feature type="compositionally biased region" description="Polar residues" evidence="1">
    <location>
        <begin position="83"/>
        <end position="95"/>
    </location>
</feature>
<organism evidence="5 6">
    <name type="scientific">Cyclotella atomus</name>
    <dbReference type="NCBI Taxonomy" id="382360"/>
    <lineage>
        <taxon>Eukaryota</taxon>
        <taxon>Sar</taxon>
        <taxon>Stramenopiles</taxon>
        <taxon>Ochrophyta</taxon>
        <taxon>Bacillariophyta</taxon>
        <taxon>Coscinodiscophyceae</taxon>
        <taxon>Thalassiosirophycidae</taxon>
        <taxon>Stephanodiscales</taxon>
        <taxon>Stephanodiscaceae</taxon>
        <taxon>Cyclotella</taxon>
    </lineage>
</organism>
<protein>
    <recommendedName>
        <fullName evidence="4">TECPR1-like DysF domain-containing protein</fullName>
    </recommendedName>
</protein>
<evidence type="ECO:0000256" key="1">
    <source>
        <dbReference type="SAM" id="MobiDB-lite"/>
    </source>
</evidence>
<gene>
    <name evidence="5" type="ORF">ACHAWO_010847</name>
</gene>
<keyword evidence="3" id="KW-0732">Signal</keyword>
<feature type="transmembrane region" description="Helical" evidence="2">
    <location>
        <begin position="237"/>
        <end position="261"/>
    </location>
</feature>
<dbReference type="AlphaFoldDB" id="A0ABD3QDW2"/>
<dbReference type="Proteomes" id="UP001530400">
    <property type="component" value="Unassembled WGS sequence"/>
</dbReference>
<evidence type="ECO:0000256" key="3">
    <source>
        <dbReference type="SAM" id="SignalP"/>
    </source>
</evidence>
<proteinExistence type="predicted"/>
<feature type="domain" description="TECPR1-like DysF" evidence="4">
    <location>
        <begin position="18"/>
        <end position="156"/>
    </location>
</feature>
<keyword evidence="2" id="KW-1133">Transmembrane helix</keyword>
<keyword evidence="6" id="KW-1185">Reference proteome</keyword>
<feature type="compositionally biased region" description="Acidic residues" evidence="1">
    <location>
        <begin position="575"/>
        <end position="589"/>
    </location>
</feature>
<feature type="signal peptide" evidence="3">
    <location>
        <begin position="1"/>
        <end position="24"/>
    </location>
</feature>
<sequence>MAHHTYLFGWVLFLIVFNNVKVLSSPSLELDSHSAPTQQSIVSTILSIQGGSNTTTSPRKPKQSSVTFLYELHEHEIYNPQTSSWTSRRFTQSPITGGGGRDSTSLDPASCSPPRNYAWDGEWKIDMAGEMRDVFGWEYYVGRFDGLGRRRRRWVRNLRRIGEQVPRDRMEKLKNVTKATVNVEEKKMSPTLLRTIIDQYNFKGFGWSFSKSLLWKRSVGATFRIPLSSNFEFFDRYAAIPFASWTIYFGYPWVVAAFLNASLPLEVLEWTIAGVLWKIKWAFAVVSAILRTLIDAVIWIVTTPLRTWLTFRQIMSNVARKHVSRSGMAQSLIDSIDSETDGKDDDKPNIEGLIELSTASASKDVADNMSTATVVSSTRGGASSFRIPIPKRQFKTMLGHKVPTFHRGTNIEYSSIISQRIGVCISYRVSKERGYEYRWNFFCSFLPTQECWEHIDKICTQKLEALKRIASKGRKSAVDGYESTPKPSAIKSFLYSHSATLGLSGGYPLPVDPHFSLNLLLSASGFYYGRLLKSIASILCLHKPTAAATAVEIEPSSEKNDRETSQLANSALDERDGDTEIETSDDEGS</sequence>
<evidence type="ECO:0000313" key="5">
    <source>
        <dbReference type="EMBL" id="KAL3798103.1"/>
    </source>
</evidence>
<keyword evidence="2" id="KW-0472">Membrane</keyword>
<feature type="region of interest" description="Disordered" evidence="1">
    <location>
        <begin position="83"/>
        <end position="111"/>
    </location>
</feature>
<comment type="caution">
    <text evidence="5">The sequence shown here is derived from an EMBL/GenBank/DDBJ whole genome shotgun (WGS) entry which is preliminary data.</text>
</comment>
<feature type="chain" id="PRO_5044762194" description="TECPR1-like DysF domain-containing protein" evidence="3">
    <location>
        <begin position="25"/>
        <end position="589"/>
    </location>
</feature>
<feature type="region of interest" description="Disordered" evidence="1">
    <location>
        <begin position="552"/>
        <end position="589"/>
    </location>
</feature>
<dbReference type="InterPro" id="IPR010482">
    <property type="entry name" value="TECPR1-like_DysF"/>
</dbReference>
<keyword evidence="2" id="KW-0812">Transmembrane</keyword>
<accession>A0ABD3QDW2</accession>
<dbReference type="Pfam" id="PF06398">
    <property type="entry name" value="Pex24p"/>
    <property type="match status" value="1"/>
</dbReference>
<evidence type="ECO:0000256" key="2">
    <source>
        <dbReference type="SAM" id="Phobius"/>
    </source>
</evidence>
<evidence type="ECO:0000313" key="6">
    <source>
        <dbReference type="Proteomes" id="UP001530400"/>
    </source>
</evidence>
<feature type="transmembrane region" description="Helical" evidence="2">
    <location>
        <begin position="281"/>
        <end position="302"/>
    </location>
</feature>
<reference evidence="5 6" key="1">
    <citation type="submission" date="2024-10" db="EMBL/GenBank/DDBJ databases">
        <title>Updated reference genomes for cyclostephanoid diatoms.</title>
        <authorList>
            <person name="Roberts W.R."/>
            <person name="Alverson A.J."/>
        </authorList>
    </citation>
    <scope>NUCLEOTIDE SEQUENCE [LARGE SCALE GENOMIC DNA]</scope>
    <source>
        <strain evidence="5 6">AJA010-31</strain>
    </source>
</reference>
<dbReference type="EMBL" id="JALLPJ020000230">
    <property type="protein sequence ID" value="KAL3798103.1"/>
    <property type="molecule type" value="Genomic_DNA"/>
</dbReference>